<dbReference type="PANTHER" id="PTHR36449">
    <property type="entry name" value="ACETYLTRANSFERASE-RELATED"/>
    <property type="match status" value="1"/>
</dbReference>
<dbReference type="SUPFAM" id="SSF55729">
    <property type="entry name" value="Acyl-CoA N-acyltransferases (Nat)"/>
    <property type="match status" value="1"/>
</dbReference>
<dbReference type="Gene3D" id="3.40.630.30">
    <property type="match status" value="1"/>
</dbReference>
<dbReference type="PANTHER" id="PTHR36449:SF1">
    <property type="entry name" value="ACETYLTRANSFERASE"/>
    <property type="match status" value="1"/>
</dbReference>
<evidence type="ECO:0000256" key="3">
    <source>
        <dbReference type="ARBA" id="ARBA00023315"/>
    </source>
</evidence>
<proteinExistence type="predicted"/>
<gene>
    <name evidence="4" type="ORF">LCGC14_0755600</name>
</gene>
<accession>A0A0F9Q2Q1</accession>
<protein>
    <recommendedName>
        <fullName evidence="5">N-acetyltransferase domain-containing protein</fullName>
    </recommendedName>
</protein>
<organism evidence="4">
    <name type="scientific">marine sediment metagenome</name>
    <dbReference type="NCBI Taxonomy" id="412755"/>
    <lineage>
        <taxon>unclassified sequences</taxon>
        <taxon>metagenomes</taxon>
        <taxon>ecological metagenomes</taxon>
    </lineage>
</organism>
<reference evidence="4" key="1">
    <citation type="journal article" date="2015" name="Nature">
        <title>Complex archaea that bridge the gap between prokaryotes and eukaryotes.</title>
        <authorList>
            <person name="Spang A."/>
            <person name="Saw J.H."/>
            <person name="Jorgensen S.L."/>
            <person name="Zaremba-Niedzwiedzka K."/>
            <person name="Martijn J."/>
            <person name="Lind A.E."/>
            <person name="van Eijk R."/>
            <person name="Schleper C."/>
            <person name="Guy L."/>
            <person name="Ettema T.J."/>
        </authorList>
    </citation>
    <scope>NUCLEOTIDE SEQUENCE</scope>
</reference>
<evidence type="ECO:0000256" key="2">
    <source>
        <dbReference type="ARBA" id="ARBA00022679"/>
    </source>
</evidence>
<comment type="caution">
    <text evidence="4">The sequence shown here is derived from an EMBL/GenBank/DDBJ whole genome shotgun (WGS) entry which is preliminary data.</text>
</comment>
<evidence type="ECO:0000313" key="4">
    <source>
        <dbReference type="EMBL" id="KKN38215.1"/>
    </source>
</evidence>
<keyword evidence="1" id="KW-1277">Toxin-antitoxin system</keyword>
<dbReference type="GO" id="GO:0016746">
    <property type="term" value="F:acyltransferase activity"/>
    <property type="evidence" value="ECO:0007669"/>
    <property type="project" value="UniProtKB-KW"/>
</dbReference>
<dbReference type="AlphaFoldDB" id="A0A0F9Q2Q1"/>
<sequence>MTLRLEPLDKKSHDRKSFDCGLERINEFLRREARKQMDKKINRTWVLVDDEPTNVLPAPVLGYFTLTSATVVRDELPDQETRSRYPAYPIPVIKLAWLGVDSKLHGSGHRYGETLLLEALEEAYRIVQYTGMGIAVVTDPLTQSSDRFFKRYGFLPMGRQFGDLQSLYLPMGTIGQLIDLPS</sequence>
<keyword evidence="2" id="KW-0808">Transferase</keyword>
<keyword evidence="3" id="KW-0012">Acyltransferase</keyword>
<evidence type="ECO:0008006" key="5">
    <source>
        <dbReference type="Google" id="ProtNLM"/>
    </source>
</evidence>
<evidence type="ECO:0000256" key="1">
    <source>
        <dbReference type="ARBA" id="ARBA00022649"/>
    </source>
</evidence>
<dbReference type="EMBL" id="LAZR01001844">
    <property type="protein sequence ID" value="KKN38215.1"/>
    <property type="molecule type" value="Genomic_DNA"/>
</dbReference>
<name>A0A0F9Q2Q1_9ZZZZ</name>
<dbReference type="InterPro" id="IPR016181">
    <property type="entry name" value="Acyl_CoA_acyltransferase"/>
</dbReference>